<evidence type="ECO:0000313" key="3">
    <source>
        <dbReference type="Proteomes" id="UP000238180"/>
    </source>
</evidence>
<dbReference type="SMART" id="SM00287">
    <property type="entry name" value="SH3b"/>
    <property type="match status" value="1"/>
</dbReference>
<gene>
    <name evidence="2" type="ORF">FLACOL_01714</name>
</gene>
<organism evidence="2 3">
    <name type="scientific">Flavobacterium columnare</name>
    <dbReference type="NCBI Taxonomy" id="996"/>
    <lineage>
        <taxon>Bacteria</taxon>
        <taxon>Pseudomonadati</taxon>
        <taxon>Bacteroidota</taxon>
        <taxon>Flavobacteriia</taxon>
        <taxon>Flavobacteriales</taxon>
        <taxon>Flavobacteriaceae</taxon>
        <taxon>Flavobacterium</taxon>
    </lineage>
</organism>
<dbReference type="PROSITE" id="PS51257">
    <property type="entry name" value="PROKAR_LIPOPROTEIN"/>
    <property type="match status" value="1"/>
</dbReference>
<evidence type="ECO:0000313" key="2">
    <source>
        <dbReference type="EMBL" id="SPE77709.1"/>
    </source>
</evidence>
<dbReference type="EMBL" id="OLKH01000096">
    <property type="protein sequence ID" value="SPE77709.1"/>
    <property type="molecule type" value="Genomic_DNA"/>
</dbReference>
<reference evidence="2 3" key="1">
    <citation type="submission" date="2018-02" db="EMBL/GenBank/DDBJ databases">
        <authorList>
            <person name="Cohen D.B."/>
            <person name="Kent A.D."/>
        </authorList>
    </citation>
    <scope>NUCLEOTIDE SEQUENCE [LARGE SCALE GENOMIC DNA]</scope>
    <source>
        <strain evidence="2">CIP109753</strain>
    </source>
</reference>
<dbReference type="InterPro" id="IPR003646">
    <property type="entry name" value="SH3-like_bac-type"/>
</dbReference>
<sequence>MKKVLFLSLIIITIIGCKDNNSSKKNSEINSNNMNKKYEDTLYNNYAPLMVKFLKDENFKTLDNIEFKKRIQDLFGVDIDKSEYDDVNPRLKEAETNIHNVYSIMRKDNFIDFYILDRGKIDGEGDPLKSMLTDDRSNEDNFILYNKLLLNDDISVLSYILNNKTSLEDIYVYFNYEKNESIKNKLISTLTDIDDYPVEFKNSLIWYNDINKNENIRKNTLTEIGKKKPDFLFDLTNYVMSNRETIKKPFNVYANKAIATLISIQLDLSTGDFVSGNNGYTLLNNLFVQHPSMIEIFKKQSYFNFENIKKASEYFQMNSDEKKTEELYLINDKDGYTNLRKGKNANSEIITKLNNGSELYILDKSDKDWWLVVTPIGEQGYVHKSRIVSK</sequence>
<dbReference type="Proteomes" id="UP000238180">
    <property type="component" value="Unassembled WGS sequence"/>
</dbReference>
<dbReference type="PROSITE" id="PS51781">
    <property type="entry name" value="SH3B"/>
    <property type="match status" value="1"/>
</dbReference>
<evidence type="ECO:0000259" key="1">
    <source>
        <dbReference type="PROSITE" id="PS51781"/>
    </source>
</evidence>
<dbReference type="RefSeq" id="WP_105196335.1">
    <property type="nucleotide sequence ID" value="NZ_OLKH01000096.1"/>
</dbReference>
<accession>A0A2N9PBH5</accession>
<dbReference type="Pfam" id="PF08239">
    <property type="entry name" value="SH3_3"/>
    <property type="match status" value="1"/>
</dbReference>
<protein>
    <submittedName>
        <fullName evidence="2">Bacterial SH3 domain protein</fullName>
    </submittedName>
</protein>
<dbReference type="Gene3D" id="2.30.30.40">
    <property type="entry name" value="SH3 Domains"/>
    <property type="match status" value="1"/>
</dbReference>
<proteinExistence type="predicted"/>
<name>A0A2N9PBH5_9FLAO</name>
<feature type="domain" description="SH3b" evidence="1">
    <location>
        <begin position="325"/>
        <end position="390"/>
    </location>
</feature>
<dbReference type="AlphaFoldDB" id="A0A2N9PBH5"/>